<feature type="transmembrane region" description="Helical" evidence="1">
    <location>
        <begin position="6"/>
        <end position="25"/>
    </location>
</feature>
<accession>A0A4R1F5D8</accession>
<dbReference type="AlphaFoldDB" id="A0A4R1F5D8"/>
<name>A0A4R1F5D8_9GAMM</name>
<sequence>MIEYGSHIPYLLTNALALVLVFLAFKKHRMTRLIFILIFLLAGLFNLYTILVNPEFFNYYADKAFLNIYRTFISGYFSHHIQLVVGLISLGQIIVAILLSAGGRFVYLGVAGGIVFFIALIPLGISAAFPAMLLFILALVLMQYRFE</sequence>
<evidence type="ECO:0000313" key="3">
    <source>
        <dbReference type="Proteomes" id="UP000294887"/>
    </source>
</evidence>
<keyword evidence="3" id="KW-1185">Reference proteome</keyword>
<feature type="transmembrane region" description="Helical" evidence="1">
    <location>
        <begin position="32"/>
        <end position="51"/>
    </location>
</feature>
<evidence type="ECO:0000313" key="2">
    <source>
        <dbReference type="EMBL" id="TCJ87789.1"/>
    </source>
</evidence>
<feature type="transmembrane region" description="Helical" evidence="1">
    <location>
        <begin position="127"/>
        <end position="146"/>
    </location>
</feature>
<keyword evidence="1" id="KW-0812">Transmembrane</keyword>
<dbReference type="Proteomes" id="UP000294887">
    <property type="component" value="Unassembled WGS sequence"/>
</dbReference>
<dbReference type="OrthoDB" id="676647at2"/>
<feature type="transmembrane region" description="Helical" evidence="1">
    <location>
        <begin position="79"/>
        <end position="98"/>
    </location>
</feature>
<evidence type="ECO:0000256" key="1">
    <source>
        <dbReference type="SAM" id="Phobius"/>
    </source>
</evidence>
<organism evidence="2 3">
    <name type="scientific">Cocleimonas flava</name>
    <dbReference type="NCBI Taxonomy" id="634765"/>
    <lineage>
        <taxon>Bacteria</taxon>
        <taxon>Pseudomonadati</taxon>
        <taxon>Pseudomonadota</taxon>
        <taxon>Gammaproteobacteria</taxon>
        <taxon>Thiotrichales</taxon>
        <taxon>Thiotrichaceae</taxon>
        <taxon>Cocleimonas</taxon>
    </lineage>
</organism>
<comment type="caution">
    <text evidence="2">The sequence shown here is derived from an EMBL/GenBank/DDBJ whole genome shotgun (WGS) entry which is preliminary data.</text>
</comment>
<keyword evidence="1" id="KW-0472">Membrane</keyword>
<dbReference type="RefSeq" id="WP_131906039.1">
    <property type="nucleotide sequence ID" value="NZ_BAAAFU010000004.1"/>
</dbReference>
<keyword evidence="1" id="KW-1133">Transmembrane helix</keyword>
<reference evidence="2 3" key="1">
    <citation type="submission" date="2019-03" db="EMBL/GenBank/DDBJ databases">
        <title>Genomic Encyclopedia of Type Strains, Phase IV (KMG-IV): sequencing the most valuable type-strain genomes for metagenomic binning, comparative biology and taxonomic classification.</title>
        <authorList>
            <person name="Goeker M."/>
        </authorList>
    </citation>
    <scope>NUCLEOTIDE SEQUENCE [LARGE SCALE GENOMIC DNA]</scope>
    <source>
        <strain evidence="2 3">DSM 24830</strain>
    </source>
</reference>
<gene>
    <name evidence="2" type="ORF">EV695_2304</name>
</gene>
<proteinExistence type="predicted"/>
<protein>
    <submittedName>
        <fullName evidence="2">Uncharacterized protein</fullName>
    </submittedName>
</protein>
<dbReference type="EMBL" id="SMFQ01000003">
    <property type="protein sequence ID" value="TCJ87789.1"/>
    <property type="molecule type" value="Genomic_DNA"/>
</dbReference>